<comment type="subcellular location">
    <subcellularLocation>
        <location evidence="1">Cell membrane</location>
        <topology evidence="1">Single-pass type II membrane protein</topology>
    </subcellularLocation>
</comment>
<dbReference type="Proteomes" id="UP000694383">
    <property type="component" value="Unplaced"/>
</dbReference>
<dbReference type="AlphaFoldDB" id="A0A8C7X791"/>
<reference evidence="3" key="1">
    <citation type="submission" date="2025-08" db="UniProtKB">
        <authorList>
            <consortium name="Ensembl"/>
        </authorList>
    </citation>
    <scope>IDENTIFICATION</scope>
</reference>
<protein>
    <recommendedName>
        <fullName evidence="2">C-type lectin domain-containing protein</fullName>
    </recommendedName>
</protein>
<dbReference type="Pfam" id="PF00059">
    <property type="entry name" value="Lectin_C"/>
    <property type="match status" value="1"/>
</dbReference>
<dbReference type="GeneTree" id="ENSGT00940000172892"/>
<keyword evidence="4" id="KW-1185">Reference proteome</keyword>
<dbReference type="SUPFAM" id="SSF56436">
    <property type="entry name" value="C-type lectin-like"/>
    <property type="match status" value="1"/>
</dbReference>
<dbReference type="InterPro" id="IPR016187">
    <property type="entry name" value="CTDL_fold"/>
</dbReference>
<name>A0A8C7X791_9TELE</name>
<dbReference type="PANTHER" id="PTHR45710">
    <property type="entry name" value="C-TYPE LECTIN DOMAIN-CONTAINING PROTEIN 180"/>
    <property type="match status" value="1"/>
</dbReference>
<evidence type="ECO:0000313" key="3">
    <source>
        <dbReference type="Ensembl" id="ENSOSIP00000009066.1"/>
    </source>
</evidence>
<sequence>MKPESKPCSIFVYHSFKGKRCPEGWMRFGSSCYSKSTGNRTWIDSRSFCQFVRSDLLVVNSKEEQEFVSTLNQNAESWIGLYVQWSSQKHEWKWVDGSPLTEPFWDEGISKDPYYNDAVFLSAQGKLTQQNKGFNRNWICEKQTKL</sequence>
<dbReference type="Ensembl" id="ENSOSIT00000009665.1">
    <property type="protein sequence ID" value="ENSOSIP00000009066.1"/>
    <property type="gene ID" value="ENSOSIG00000005784.1"/>
</dbReference>
<dbReference type="Gene3D" id="3.10.100.10">
    <property type="entry name" value="Mannose-Binding Protein A, subunit A"/>
    <property type="match status" value="1"/>
</dbReference>
<evidence type="ECO:0000256" key="1">
    <source>
        <dbReference type="ARBA" id="ARBA00004401"/>
    </source>
</evidence>
<feature type="domain" description="C-type lectin" evidence="2">
    <location>
        <begin position="28"/>
        <end position="141"/>
    </location>
</feature>
<organism evidence="3 4">
    <name type="scientific">Oryzias sinensis</name>
    <name type="common">Chinese medaka</name>
    <dbReference type="NCBI Taxonomy" id="183150"/>
    <lineage>
        <taxon>Eukaryota</taxon>
        <taxon>Metazoa</taxon>
        <taxon>Chordata</taxon>
        <taxon>Craniata</taxon>
        <taxon>Vertebrata</taxon>
        <taxon>Euteleostomi</taxon>
        <taxon>Actinopterygii</taxon>
        <taxon>Neopterygii</taxon>
        <taxon>Teleostei</taxon>
        <taxon>Neoteleostei</taxon>
        <taxon>Acanthomorphata</taxon>
        <taxon>Ovalentaria</taxon>
        <taxon>Atherinomorphae</taxon>
        <taxon>Beloniformes</taxon>
        <taxon>Adrianichthyidae</taxon>
        <taxon>Oryziinae</taxon>
        <taxon>Oryzias</taxon>
    </lineage>
</organism>
<dbReference type="InterPro" id="IPR050828">
    <property type="entry name" value="C-type_lectin/matrix_domain"/>
</dbReference>
<dbReference type="InterPro" id="IPR001304">
    <property type="entry name" value="C-type_lectin-like"/>
</dbReference>
<dbReference type="PANTHER" id="PTHR45710:SF31">
    <property type="entry name" value="EARLY ACTIVATION ANTIGEN CD69"/>
    <property type="match status" value="1"/>
</dbReference>
<dbReference type="InterPro" id="IPR016186">
    <property type="entry name" value="C-type_lectin-like/link_sf"/>
</dbReference>
<evidence type="ECO:0000259" key="2">
    <source>
        <dbReference type="PROSITE" id="PS50041"/>
    </source>
</evidence>
<dbReference type="GO" id="GO:0005886">
    <property type="term" value="C:plasma membrane"/>
    <property type="evidence" value="ECO:0007669"/>
    <property type="project" value="UniProtKB-SubCell"/>
</dbReference>
<dbReference type="SMART" id="SM00034">
    <property type="entry name" value="CLECT"/>
    <property type="match status" value="1"/>
</dbReference>
<accession>A0A8C7X791</accession>
<reference evidence="3" key="2">
    <citation type="submission" date="2025-09" db="UniProtKB">
        <authorList>
            <consortium name="Ensembl"/>
        </authorList>
    </citation>
    <scope>IDENTIFICATION</scope>
</reference>
<dbReference type="PROSITE" id="PS50041">
    <property type="entry name" value="C_TYPE_LECTIN_2"/>
    <property type="match status" value="1"/>
</dbReference>
<evidence type="ECO:0000313" key="4">
    <source>
        <dbReference type="Proteomes" id="UP000694383"/>
    </source>
</evidence>
<proteinExistence type="predicted"/>